<organism evidence="13 14">
    <name type="scientific">Haloferax larsenii</name>
    <dbReference type="NCBI Taxonomy" id="302484"/>
    <lineage>
        <taxon>Archaea</taxon>
        <taxon>Methanobacteriati</taxon>
        <taxon>Methanobacteriota</taxon>
        <taxon>Stenosarchaea group</taxon>
        <taxon>Halobacteria</taxon>
        <taxon>Halobacteriales</taxon>
        <taxon>Haloferacaceae</taxon>
        <taxon>Haloferax</taxon>
    </lineage>
</organism>
<evidence type="ECO:0000256" key="3">
    <source>
        <dbReference type="ARBA" id="ARBA00012584"/>
    </source>
</evidence>
<evidence type="ECO:0000256" key="6">
    <source>
        <dbReference type="ARBA" id="ARBA00022694"/>
    </source>
</evidence>
<evidence type="ECO:0000256" key="9">
    <source>
        <dbReference type="ARBA" id="ARBA00022840"/>
    </source>
</evidence>
<comment type="subcellular location">
    <subcellularLocation>
        <location evidence="1">Cytoplasm</location>
    </subcellularLocation>
</comment>
<evidence type="ECO:0000256" key="8">
    <source>
        <dbReference type="ARBA" id="ARBA00022741"/>
    </source>
</evidence>
<evidence type="ECO:0000256" key="4">
    <source>
        <dbReference type="ARBA" id="ARBA00022490"/>
    </source>
</evidence>
<evidence type="ECO:0000313" key="14">
    <source>
        <dbReference type="Proteomes" id="UP000183894"/>
    </source>
</evidence>
<name>A0A1H7KYW3_HALLR</name>
<evidence type="ECO:0000256" key="10">
    <source>
        <dbReference type="ARBA" id="ARBA00029774"/>
    </source>
</evidence>
<reference evidence="13 14" key="1">
    <citation type="submission" date="2016-10" db="EMBL/GenBank/DDBJ databases">
        <authorList>
            <person name="de Groot N.N."/>
        </authorList>
    </citation>
    <scope>NUCLEOTIDE SEQUENCE [LARGE SCALE GENOMIC DNA]</scope>
    <source>
        <strain evidence="13 14">CDM_5</strain>
    </source>
</reference>
<sequence>MSDDAPTTDDVHRAAAAIRGGDAVVYPTETVYGMGADATSPEAVERVFDIKGRDRDKPLSAGFPDVDSALDYVEVTDREEAFMRRFLPGPVTVVVERRESLPDVLVSGRERVGVRVPDHDLALELFRAAETPVTATSANLSGAGSITNPSQLPDEIHDAVAVVLDGGTTPGTESTVVDPGRGIVHRRGAMADDIESWLETHA</sequence>
<evidence type="ECO:0000256" key="2">
    <source>
        <dbReference type="ARBA" id="ARBA00007663"/>
    </source>
</evidence>
<evidence type="ECO:0000256" key="5">
    <source>
        <dbReference type="ARBA" id="ARBA00022679"/>
    </source>
</evidence>
<dbReference type="NCBIfam" id="TIGR00057">
    <property type="entry name" value="L-threonylcarbamoyladenylate synthase"/>
    <property type="match status" value="1"/>
</dbReference>
<evidence type="ECO:0000256" key="7">
    <source>
        <dbReference type="ARBA" id="ARBA00022695"/>
    </source>
</evidence>
<dbReference type="GO" id="GO:0000049">
    <property type="term" value="F:tRNA binding"/>
    <property type="evidence" value="ECO:0007669"/>
    <property type="project" value="TreeGrafter"/>
</dbReference>
<dbReference type="GO" id="GO:0005524">
    <property type="term" value="F:ATP binding"/>
    <property type="evidence" value="ECO:0007669"/>
    <property type="project" value="UniProtKB-KW"/>
</dbReference>
<dbReference type="PANTHER" id="PTHR17490">
    <property type="entry name" value="SUA5"/>
    <property type="match status" value="1"/>
</dbReference>
<keyword evidence="8" id="KW-0547">Nucleotide-binding</keyword>
<dbReference type="OrthoDB" id="39992at2157"/>
<dbReference type="GO" id="GO:0061710">
    <property type="term" value="F:L-threonylcarbamoyladenylate synthase"/>
    <property type="evidence" value="ECO:0007669"/>
    <property type="project" value="UniProtKB-EC"/>
</dbReference>
<evidence type="ECO:0000259" key="12">
    <source>
        <dbReference type="PROSITE" id="PS51163"/>
    </source>
</evidence>
<dbReference type="PROSITE" id="PS51163">
    <property type="entry name" value="YRDC"/>
    <property type="match status" value="1"/>
</dbReference>
<gene>
    <name evidence="13" type="ORF">SAMN04488691_102142</name>
</gene>
<feature type="domain" description="YrdC-like" evidence="12">
    <location>
        <begin position="8"/>
        <end position="190"/>
    </location>
</feature>
<keyword evidence="9" id="KW-0067">ATP-binding</keyword>
<dbReference type="Pfam" id="PF01300">
    <property type="entry name" value="Sua5_yciO_yrdC"/>
    <property type="match status" value="1"/>
</dbReference>
<dbReference type="Gene3D" id="3.90.870.10">
    <property type="entry name" value="DHBP synthase"/>
    <property type="match status" value="1"/>
</dbReference>
<dbReference type="Proteomes" id="UP000183894">
    <property type="component" value="Unassembled WGS sequence"/>
</dbReference>
<dbReference type="EMBL" id="FOAD01000002">
    <property type="protein sequence ID" value="SEK91295.1"/>
    <property type="molecule type" value="Genomic_DNA"/>
</dbReference>
<dbReference type="GO" id="GO:0005737">
    <property type="term" value="C:cytoplasm"/>
    <property type="evidence" value="ECO:0007669"/>
    <property type="project" value="UniProtKB-SubCell"/>
</dbReference>
<protein>
    <recommendedName>
        <fullName evidence="10">L-threonylcarbamoyladenylate synthase</fullName>
        <ecNumber evidence="3">2.7.7.87</ecNumber>
    </recommendedName>
    <alternativeName>
        <fullName evidence="10">L-threonylcarbamoyladenylate synthase</fullName>
    </alternativeName>
</protein>
<keyword evidence="6" id="KW-0819">tRNA processing</keyword>
<dbReference type="EC" id="2.7.7.87" evidence="3"/>
<evidence type="ECO:0000313" key="13">
    <source>
        <dbReference type="EMBL" id="SEK91295.1"/>
    </source>
</evidence>
<accession>A0A1H7KYW3</accession>
<comment type="catalytic activity">
    <reaction evidence="11">
        <text>L-threonine + hydrogencarbonate + ATP = L-threonylcarbamoyladenylate + diphosphate + H2O</text>
        <dbReference type="Rhea" id="RHEA:36407"/>
        <dbReference type="ChEBI" id="CHEBI:15377"/>
        <dbReference type="ChEBI" id="CHEBI:17544"/>
        <dbReference type="ChEBI" id="CHEBI:30616"/>
        <dbReference type="ChEBI" id="CHEBI:33019"/>
        <dbReference type="ChEBI" id="CHEBI:57926"/>
        <dbReference type="ChEBI" id="CHEBI:73682"/>
        <dbReference type="EC" id="2.7.7.87"/>
    </reaction>
</comment>
<evidence type="ECO:0000256" key="1">
    <source>
        <dbReference type="ARBA" id="ARBA00004496"/>
    </source>
</evidence>
<dbReference type="InterPro" id="IPR006070">
    <property type="entry name" value="Sua5-like_dom"/>
</dbReference>
<keyword evidence="4" id="KW-0963">Cytoplasm</keyword>
<evidence type="ECO:0000256" key="11">
    <source>
        <dbReference type="ARBA" id="ARBA00048366"/>
    </source>
</evidence>
<keyword evidence="5" id="KW-0808">Transferase</keyword>
<dbReference type="InterPro" id="IPR017945">
    <property type="entry name" value="DHBP_synth_RibB-like_a/b_dom"/>
</dbReference>
<dbReference type="GO" id="GO:0003725">
    <property type="term" value="F:double-stranded RNA binding"/>
    <property type="evidence" value="ECO:0007669"/>
    <property type="project" value="InterPro"/>
</dbReference>
<dbReference type="RefSeq" id="WP_074792786.1">
    <property type="nucleotide sequence ID" value="NZ_FOAD01000002.1"/>
</dbReference>
<dbReference type="AlphaFoldDB" id="A0A1H7KYW3"/>
<comment type="similarity">
    <text evidence="2">Belongs to the SUA5 family.</text>
</comment>
<dbReference type="SUPFAM" id="SSF55821">
    <property type="entry name" value="YrdC/RibB"/>
    <property type="match status" value="1"/>
</dbReference>
<dbReference type="GO" id="GO:0006450">
    <property type="term" value="P:regulation of translational fidelity"/>
    <property type="evidence" value="ECO:0007669"/>
    <property type="project" value="TreeGrafter"/>
</dbReference>
<dbReference type="InterPro" id="IPR050156">
    <property type="entry name" value="TC-AMP_synthase_SUA5"/>
</dbReference>
<keyword evidence="7" id="KW-0548">Nucleotidyltransferase</keyword>
<dbReference type="PANTHER" id="PTHR17490:SF16">
    <property type="entry name" value="THREONYLCARBAMOYL-AMP SYNTHASE"/>
    <property type="match status" value="1"/>
</dbReference>
<proteinExistence type="inferred from homology"/>
<dbReference type="GO" id="GO:0008033">
    <property type="term" value="P:tRNA processing"/>
    <property type="evidence" value="ECO:0007669"/>
    <property type="project" value="UniProtKB-KW"/>
</dbReference>